<dbReference type="Proteomes" id="UP000002601">
    <property type="component" value="Chromosome"/>
</dbReference>
<evidence type="ECO:0000313" key="4">
    <source>
        <dbReference type="Proteomes" id="UP000002601"/>
    </source>
</evidence>
<feature type="coiled-coil region" evidence="1">
    <location>
        <begin position="203"/>
        <end position="230"/>
    </location>
</feature>
<evidence type="ECO:0000313" key="3">
    <source>
        <dbReference type="EMBL" id="ACS80170.1"/>
    </source>
</evidence>
<keyword evidence="1" id="KW-0175">Coiled coil</keyword>
<accession>C6BVW7</accession>
<keyword evidence="2" id="KW-0812">Transmembrane</keyword>
<sequence>MTFTSYISITGIVVALGSLFVALLSYRKSIKTSATTETHQQLLNVKVFFDVSRHYIDRLNKVSEDFNQVIAELASVAEQSHSDIMHVFDDFDTLEMSTPFLRHEFYSATEEVMTYYDEDITFKHGLYLINQIRRIKEIDYISTENNPPKKKWFWFKILKKPNNYSKRDDWQISNTFNMHVVEIYTRIQKKDEPKLYEQVYKHLNLYRQKHHELRHRIEHLQDRLEKMRIENTRDPINFKDVPNFGRKFYQLKNDISIIKNFDLIDIPKVEYFPIQNGVALSIYAGCVLRIIAHYEIWGHTTSFWSSDDRKLLPK</sequence>
<keyword evidence="2" id="KW-1133">Transmembrane helix</keyword>
<feature type="transmembrane region" description="Helical" evidence="2">
    <location>
        <begin position="6"/>
        <end position="26"/>
    </location>
</feature>
<evidence type="ECO:0000256" key="1">
    <source>
        <dbReference type="SAM" id="Coils"/>
    </source>
</evidence>
<organism evidence="3 4">
    <name type="scientific">Maridesulfovibrio salexigens (strain ATCC 14822 / DSM 2638 / NCIMB 8403 / VKM B-1763)</name>
    <name type="common">Desulfovibrio salexigens</name>
    <dbReference type="NCBI Taxonomy" id="526222"/>
    <lineage>
        <taxon>Bacteria</taxon>
        <taxon>Pseudomonadati</taxon>
        <taxon>Thermodesulfobacteriota</taxon>
        <taxon>Desulfovibrionia</taxon>
        <taxon>Desulfovibrionales</taxon>
        <taxon>Desulfovibrionaceae</taxon>
        <taxon>Maridesulfovibrio</taxon>
    </lineage>
</organism>
<protein>
    <submittedName>
        <fullName evidence="3">Uncharacterized protein</fullName>
    </submittedName>
</protein>
<keyword evidence="2" id="KW-0472">Membrane</keyword>
<name>C6BVW7_MARSD</name>
<dbReference type="EMBL" id="CP001649">
    <property type="protein sequence ID" value="ACS80170.1"/>
    <property type="molecule type" value="Genomic_DNA"/>
</dbReference>
<dbReference type="KEGG" id="dsa:Desal_2110"/>
<dbReference type="AlphaFoldDB" id="C6BVW7"/>
<dbReference type="RefSeq" id="WP_015851986.1">
    <property type="nucleotide sequence ID" value="NC_012881.1"/>
</dbReference>
<reference evidence="3 4" key="1">
    <citation type="submission" date="2009-06" db="EMBL/GenBank/DDBJ databases">
        <title>Complete sequence of Desulfovibrio salexigens DSM 2638.</title>
        <authorList>
            <consortium name="US DOE Joint Genome Institute"/>
            <person name="Lucas S."/>
            <person name="Copeland A."/>
            <person name="Lapidus A."/>
            <person name="Glavina del Rio T."/>
            <person name="Tice H."/>
            <person name="Bruce D."/>
            <person name="Goodwin L."/>
            <person name="Pitluck S."/>
            <person name="Munk A.C."/>
            <person name="Brettin T."/>
            <person name="Detter J.C."/>
            <person name="Han C."/>
            <person name="Tapia R."/>
            <person name="Larimer F."/>
            <person name="Land M."/>
            <person name="Hauser L."/>
            <person name="Kyrpides N."/>
            <person name="Anderson I."/>
            <person name="Wall J.D."/>
            <person name="Arkin A.P."/>
            <person name="Dehal P."/>
            <person name="Chivian D."/>
            <person name="Giles B."/>
            <person name="Hazen T.C."/>
        </authorList>
    </citation>
    <scope>NUCLEOTIDE SEQUENCE [LARGE SCALE GENOMIC DNA]</scope>
    <source>
        <strain evidence="4">ATCC 14822 / DSM 2638 / NCIMB 8403 / VKM B-1763</strain>
    </source>
</reference>
<keyword evidence="4" id="KW-1185">Reference proteome</keyword>
<evidence type="ECO:0000256" key="2">
    <source>
        <dbReference type="SAM" id="Phobius"/>
    </source>
</evidence>
<dbReference type="HOGENOM" id="CLU_884883_0_0_7"/>
<gene>
    <name evidence="3" type="ordered locus">Desal_2110</name>
</gene>
<proteinExistence type="predicted"/>